<organism evidence="1 2">
    <name type="scientific">Lacticaseibacillus jixianensis</name>
    <dbReference type="NCBI Taxonomy" id="2486012"/>
    <lineage>
        <taxon>Bacteria</taxon>
        <taxon>Bacillati</taxon>
        <taxon>Bacillota</taxon>
        <taxon>Bacilli</taxon>
        <taxon>Lactobacillales</taxon>
        <taxon>Lactobacillaceae</taxon>
        <taxon>Lacticaseibacillus</taxon>
    </lineage>
</organism>
<comment type="caution">
    <text evidence="1">The sequence shown here is derived from an EMBL/GenBank/DDBJ whole genome shotgun (WGS) entry which is preliminary data.</text>
</comment>
<evidence type="ECO:0000313" key="2">
    <source>
        <dbReference type="Proteomes" id="UP001597249"/>
    </source>
</evidence>
<evidence type="ECO:0000313" key="1">
    <source>
        <dbReference type="EMBL" id="MFD1393820.1"/>
    </source>
</evidence>
<dbReference type="Proteomes" id="UP001597249">
    <property type="component" value="Unassembled WGS sequence"/>
</dbReference>
<reference evidence="2" key="1">
    <citation type="journal article" date="2019" name="Int. J. Syst. Evol. Microbiol.">
        <title>The Global Catalogue of Microorganisms (GCM) 10K type strain sequencing project: providing services to taxonomists for standard genome sequencing and annotation.</title>
        <authorList>
            <consortium name="The Broad Institute Genomics Platform"/>
            <consortium name="The Broad Institute Genome Sequencing Center for Infectious Disease"/>
            <person name="Wu L."/>
            <person name="Ma J."/>
        </authorList>
    </citation>
    <scope>NUCLEOTIDE SEQUENCE [LARGE SCALE GENOMIC DNA]</scope>
    <source>
        <strain evidence="2">CCM 8911</strain>
    </source>
</reference>
<dbReference type="RefSeq" id="WP_125586708.1">
    <property type="nucleotide sequence ID" value="NZ_JBHTMO010000031.1"/>
</dbReference>
<keyword evidence="2" id="KW-1185">Reference proteome</keyword>
<dbReference type="EMBL" id="JBHTMO010000031">
    <property type="protein sequence ID" value="MFD1393820.1"/>
    <property type="molecule type" value="Genomic_DNA"/>
</dbReference>
<accession>A0ABW4BC21</accession>
<proteinExistence type="predicted"/>
<sequence length="192" mass="20846">MTLFHSQMSRDFKTRVFGLFPAGTLSFIAVAAATRTQAFQDYAQAFLTSGCEKAVALINEQDPGIVPYLTVRANLLINTRENSLANLPPVFREDVSFLQRTADHLTPTESLYVQFFRGVLSQRPVILANGLPAGMTPTETRAFLSVATSTLAGTQTRLVVFTPDQSLLAAHPETSFTTVPPLTADSAHQAEA</sequence>
<name>A0ABW4BC21_9LACO</name>
<evidence type="ECO:0008006" key="3">
    <source>
        <dbReference type="Google" id="ProtNLM"/>
    </source>
</evidence>
<gene>
    <name evidence="1" type="ORF">ACFQ3L_09610</name>
</gene>
<protein>
    <recommendedName>
        <fullName evidence="3">ABC transporter</fullName>
    </recommendedName>
</protein>